<evidence type="ECO:0000313" key="2">
    <source>
        <dbReference type="EMBL" id="PLR82802.1"/>
    </source>
</evidence>
<name>A0A2N5GLR1_9BACI</name>
<evidence type="ECO:0000313" key="4">
    <source>
        <dbReference type="Proteomes" id="UP000234951"/>
    </source>
</evidence>
<dbReference type="EMBL" id="PGVD01000028">
    <property type="protein sequence ID" value="PLR97193.1"/>
    <property type="molecule type" value="Genomic_DNA"/>
</dbReference>
<keyword evidence="5" id="KW-1185">Reference proteome</keyword>
<evidence type="ECO:0000313" key="3">
    <source>
        <dbReference type="EMBL" id="PLR97193.1"/>
    </source>
</evidence>
<accession>A0A2N5GLR1</accession>
<feature type="transmembrane region" description="Helical" evidence="1">
    <location>
        <begin position="40"/>
        <end position="63"/>
    </location>
</feature>
<dbReference type="Proteomes" id="UP000235114">
    <property type="component" value="Unassembled WGS sequence"/>
</dbReference>
<reference evidence="3 5" key="2">
    <citation type="submission" date="2017-12" db="EMBL/GenBank/DDBJ databases">
        <title>Comparative Functional Genomics of Dry Heat Resistant strains isolated from the Viking Spacecraft.</title>
        <authorList>
            <person name="Seuylemezian A."/>
            <person name="Cooper K."/>
            <person name="Vaishampayan P."/>
        </authorList>
    </citation>
    <scope>NUCLEOTIDE SEQUENCE [LARGE SCALE GENOMIC DNA]</scope>
    <source>
        <strain evidence="3 5">ATCC 29669</strain>
    </source>
</reference>
<reference evidence="2 4" key="1">
    <citation type="submission" date="2017-11" db="EMBL/GenBank/DDBJ databases">
        <title>Comparitive Functional Genomics of Dry Heat Resistant strains isolated from the Viking Spacecraft.</title>
        <authorList>
            <person name="Seuylemezian A."/>
            <person name="Cooper K."/>
            <person name="Vaishampayan P."/>
        </authorList>
    </citation>
    <scope>NUCLEOTIDE SEQUENCE [LARGE SCALE GENOMIC DNA]</scope>
    <source>
        <strain evidence="2 4">M4.6</strain>
    </source>
</reference>
<protein>
    <submittedName>
        <fullName evidence="2">Uncharacterized protein</fullName>
    </submittedName>
</protein>
<dbReference type="EMBL" id="PGVA01000024">
    <property type="protein sequence ID" value="PLR82802.1"/>
    <property type="molecule type" value="Genomic_DNA"/>
</dbReference>
<evidence type="ECO:0000256" key="1">
    <source>
        <dbReference type="SAM" id="Phobius"/>
    </source>
</evidence>
<proteinExistence type="predicted"/>
<gene>
    <name evidence="2" type="ORF">CU635_09940</name>
    <name evidence="3" type="ORF">CVD25_11255</name>
</gene>
<keyword evidence="1" id="KW-1133">Transmembrane helix</keyword>
<evidence type="ECO:0000313" key="5">
    <source>
        <dbReference type="Proteomes" id="UP000235114"/>
    </source>
</evidence>
<keyword evidence="1" id="KW-0472">Membrane</keyword>
<dbReference type="RefSeq" id="WP_101577218.1">
    <property type="nucleotide sequence ID" value="NZ_PGVA01000024.1"/>
</dbReference>
<keyword evidence="1" id="KW-0812">Transmembrane</keyword>
<sequence length="68" mass="7610">MTKRFSNFFGFICDPVYYYSVTIFVASFAVAVIRNPWYGIGLGMLAASILPCTIIGFAIAFIIKRFAK</sequence>
<organism evidence="2 4">
    <name type="scientific">Bacillus canaveralius</name>
    <dbReference type="NCBI Taxonomy" id="1403243"/>
    <lineage>
        <taxon>Bacteria</taxon>
        <taxon>Bacillati</taxon>
        <taxon>Bacillota</taxon>
        <taxon>Bacilli</taxon>
        <taxon>Bacillales</taxon>
        <taxon>Bacillaceae</taxon>
        <taxon>Bacillus</taxon>
    </lineage>
</organism>
<dbReference type="AlphaFoldDB" id="A0A2N5GLR1"/>
<feature type="transmembrane region" description="Helical" evidence="1">
    <location>
        <begin position="16"/>
        <end position="34"/>
    </location>
</feature>
<comment type="caution">
    <text evidence="2">The sequence shown here is derived from an EMBL/GenBank/DDBJ whole genome shotgun (WGS) entry which is preliminary data.</text>
</comment>
<dbReference type="OrthoDB" id="2386786at2"/>
<dbReference type="Proteomes" id="UP000234951">
    <property type="component" value="Unassembled WGS sequence"/>
</dbReference>